<dbReference type="InterPro" id="IPR018620">
    <property type="entry name" value="Ubiquitin3-bd_protein_But2_C"/>
</dbReference>
<protein>
    <recommendedName>
        <fullName evidence="2">Ubiquitin 3 binding protein But2 C-terminal domain-containing protein</fullName>
    </recommendedName>
</protein>
<feature type="signal peptide" evidence="1">
    <location>
        <begin position="1"/>
        <end position="19"/>
    </location>
</feature>
<accession>A0A292PK43</accession>
<feature type="domain" description="Ubiquitin 3 binding protein But2 C-terminal" evidence="2">
    <location>
        <begin position="49"/>
        <end position="180"/>
    </location>
</feature>
<gene>
    <name evidence="3" type="ORF">GSTUAT00009045001</name>
</gene>
<evidence type="ECO:0000259" key="2">
    <source>
        <dbReference type="Pfam" id="PF09792"/>
    </source>
</evidence>
<proteinExistence type="predicted"/>
<name>A0A292PK43_9PEZI</name>
<keyword evidence="1" id="KW-0732">Signal</keyword>
<organism evidence="3 4">
    <name type="scientific">Tuber aestivum</name>
    <name type="common">summer truffle</name>
    <dbReference type="NCBI Taxonomy" id="59557"/>
    <lineage>
        <taxon>Eukaryota</taxon>
        <taxon>Fungi</taxon>
        <taxon>Dikarya</taxon>
        <taxon>Ascomycota</taxon>
        <taxon>Pezizomycotina</taxon>
        <taxon>Pezizomycetes</taxon>
        <taxon>Pezizales</taxon>
        <taxon>Tuberaceae</taxon>
        <taxon>Tuber</taxon>
    </lineage>
</organism>
<feature type="chain" id="PRO_5012629473" description="Ubiquitin 3 binding protein But2 C-terminal domain-containing protein" evidence="1">
    <location>
        <begin position="20"/>
        <end position="192"/>
    </location>
</feature>
<evidence type="ECO:0000313" key="4">
    <source>
        <dbReference type="Proteomes" id="UP001412239"/>
    </source>
</evidence>
<evidence type="ECO:0000256" key="1">
    <source>
        <dbReference type="SAM" id="SignalP"/>
    </source>
</evidence>
<dbReference type="Proteomes" id="UP001412239">
    <property type="component" value="Unassembled WGS sequence"/>
</dbReference>
<sequence length="192" mass="20084">MKSAIFSSAIAIFATLATALPTAAPAEPTVGSPAPPQVQVLQVINSSAVVNINEDTPGTALGVSTTGIVSRTNKGHNSQALVKFDFPQGLGGHKCRLAFGSPAHFSGTGEIQVYTIGDANIASATFNQRPFRDQFKGTFRVSGWGEAEVVDVSGLTFDCPTQGPKAYEVVSVGDNNEVVWYAAWGGLRIDVL</sequence>
<dbReference type="EMBL" id="LN891296">
    <property type="protein sequence ID" value="CUS06877.1"/>
    <property type="molecule type" value="Genomic_DNA"/>
</dbReference>
<evidence type="ECO:0000313" key="3">
    <source>
        <dbReference type="EMBL" id="CUS06877.1"/>
    </source>
</evidence>
<dbReference type="AlphaFoldDB" id="A0A292PK43"/>
<dbReference type="Pfam" id="PF09792">
    <property type="entry name" value="But2"/>
    <property type="match status" value="1"/>
</dbReference>
<reference evidence="3" key="1">
    <citation type="submission" date="2015-10" db="EMBL/GenBank/DDBJ databases">
        <authorList>
            <person name="Regsiter A."/>
            <person name="william w."/>
        </authorList>
    </citation>
    <scope>NUCLEOTIDE SEQUENCE</scope>
    <source>
        <strain evidence="3">Montdore</strain>
    </source>
</reference>
<keyword evidence="4" id="KW-1185">Reference proteome</keyword>